<evidence type="ECO:0008006" key="4">
    <source>
        <dbReference type="Google" id="ProtNLM"/>
    </source>
</evidence>
<dbReference type="CDD" id="cd19166">
    <property type="entry name" value="HemeO-bac"/>
    <property type="match status" value="1"/>
</dbReference>
<keyword evidence="3" id="KW-1185">Reference proteome</keyword>
<accession>A0A1E2RWT9</accession>
<dbReference type="Proteomes" id="UP000095087">
    <property type="component" value="Unassembled WGS sequence"/>
</dbReference>
<dbReference type="Gene3D" id="1.20.910.10">
    <property type="entry name" value="Heme oxygenase-like"/>
    <property type="match status" value="1"/>
</dbReference>
<protein>
    <recommendedName>
        <fullName evidence="4">Heme oxygenase</fullName>
    </recommendedName>
</protein>
<feature type="region of interest" description="Disordered" evidence="1">
    <location>
        <begin position="1"/>
        <end position="21"/>
    </location>
</feature>
<comment type="caution">
    <text evidence="2">The sequence shown here is derived from an EMBL/GenBank/DDBJ whole genome shotgun (WGS) entry which is preliminary data.</text>
</comment>
<gene>
    <name evidence="2" type="ORF">A7A08_02462</name>
</gene>
<evidence type="ECO:0000256" key="1">
    <source>
        <dbReference type="SAM" id="MobiDB-lite"/>
    </source>
</evidence>
<name>A0A1E2RWT9_9HYPH</name>
<evidence type="ECO:0000313" key="3">
    <source>
        <dbReference type="Proteomes" id="UP000095087"/>
    </source>
</evidence>
<dbReference type="PATRIC" id="fig|1177755.3.peg.2483"/>
<dbReference type="RefSeq" id="WP_141693975.1">
    <property type="nucleotide sequence ID" value="NZ_MASI01000006.1"/>
</dbReference>
<dbReference type="SUPFAM" id="SSF48613">
    <property type="entry name" value="Heme oxygenase-like"/>
    <property type="match status" value="1"/>
</dbReference>
<sequence length="209" mass="23135">MLSRPTLERASARDRLRHATSGMHQAVDDRFAGMLRDRPAGYGRFLAAIADALFPLEEALERAEIGRLWPDWPRHARTGALRADLSALNIPSTPVQPVPELRGEAHQLGLLYVLEGSRLGGTIILRGLRKEFGAAQHPATRYLMHGEGEGLWARYLQRLEASEAVRRAPEEAEAGAMLAFSYFLPAAPHRRHGGSLHEEVAEHSSLENV</sequence>
<reference evidence="2 3" key="1">
    <citation type="submission" date="2016-07" db="EMBL/GenBank/DDBJ databases">
        <title>Draft genome sequence of Methyloligella halotolerans C2T (VKM B-2706T=CCUG 61687T=DSM 25045T), a halotolerant polyhydroxybutyrate accumulating methylotroph.</title>
        <authorList>
            <person name="Vasilenko O.V."/>
            <person name="Doronina N.V."/>
            <person name="Poroshina M.N."/>
            <person name="Tarlachkov S.V."/>
            <person name="Trotsenko Y.A."/>
        </authorList>
    </citation>
    <scope>NUCLEOTIDE SEQUENCE [LARGE SCALE GENOMIC DNA]</scope>
    <source>
        <strain evidence="2 3">VKM B-2706</strain>
    </source>
</reference>
<organism evidence="2 3">
    <name type="scientific">Methyloligella halotolerans</name>
    <dbReference type="NCBI Taxonomy" id="1177755"/>
    <lineage>
        <taxon>Bacteria</taxon>
        <taxon>Pseudomonadati</taxon>
        <taxon>Pseudomonadota</taxon>
        <taxon>Alphaproteobacteria</taxon>
        <taxon>Hyphomicrobiales</taxon>
        <taxon>Hyphomicrobiaceae</taxon>
        <taxon>Methyloligella</taxon>
    </lineage>
</organism>
<dbReference type="EMBL" id="MASI01000006">
    <property type="protein sequence ID" value="ODA66694.1"/>
    <property type="molecule type" value="Genomic_DNA"/>
</dbReference>
<dbReference type="STRING" id="1177755.A7A08_02462"/>
<proteinExistence type="predicted"/>
<dbReference type="OrthoDB" id="9149607at2"/>
<dbReference type="InterPro" id="IPR016084">
    <property type="entry name" value="Haem_Oase-like_multi-hlx"/>
</dbReference>
<feature type="compositionally biased region" description="Basic and acidic residues" evidence="1">
    <location>
        <begin position="1"/>
        <end position="14"/>
    </location>
</feature>
<dbReference type="AlphaFoldDB" id="A0A1E2RWT9"/>
<evidence type="ECO:0000313" key="2">
    <source>
        <dbReference type="EMBL" id="ODA66694.1"/>
    </source>
</evidence>